<dbReference type="AlphaFoldDB" id="A0A024FZ82"/>
<evidence type="ECO:0000313" key="2">
    <source>
        <dbReference type="Proteomes" id="UP000053237"/>
    </source>
</evidence>
<dbReference type="InParanoid" id="A0A024FZ82"/>
<reference evidence="1 2" key="1">
    <citation type="submission" date="2012-05" db="EMBL/GenBank/DDBJ databases">
        <title>Recombination and specialization in a pathogen metapopulation.</title>
        <authorList>
            <person name="Gardiner A."/>
            <person name="Kemen E."/>
            <person name="Schultz-Larsen T."/>
            <person name="MacLean D."/>
            <person name="Van Oosterhout C."/>
            <person name="Jones J.D.G."/>
        </authorList>
    </citation>
    <scope>NUCLEOTIDE SEQUENCE [LARGE SCALE GENOMIC DNA]</scope>
    <source>
        <strain evidence="1 2">Ac Nc2</strain>
    </source>
</reference>
<comment type="caution">
    <text evidence="1">The sequence shown here is derived from an EMBL/GenBank/DDBJ whole genome shotgun (WGS) entry which is preliminary data.</text>
</comment>
<name>A0A024FZ82_9STRA</name>
<proteinExistence type="predicted"/>
<accession>A0A024FZ82</accession>
<organism evidence="1 2">
    <name type="scientific">Albugo candida</name>
    <dbReference type="NCBI Taxonomy" id="65357"/>
    <lineage>
        <taxon>Eukaryota</taxon>
        <taxon>Sar</taxon>
        <taxon>Stramenopiles</taxon>
        <taxon>Oomycota</taxon>
        <taxon>Peronosporomycetes</taxon>
        <taxon>Albuginales</taxon>
        <taxon>Albuginaceae</taxon>
        <taxon>Albugo</taxon>
    </lineage>
</organism>
<keyword evidence="2" id="KW-1185">Reference proteome</keyword>
<evidence type="ECO:0000313" key="1">
    <source>
        <dbReference type="EMBL" id="CCI39623.1"/>
    </source>
</evidence>
<protein>
    <submittedName>
        <fullName evidence="1">Uncharacterized protein</fullName>
    </submittedName>
</protein>
<sequence>MCWTYQADIWSKLIKYSLYLVDLCAATNRCRSVRCLFHASSSIDFSTVSHPPDRHGRTSYETNTSTLDQNPLRILGHHSKLKSHVKSILKLMRVTSVFSSLFSSEKMNQLVLFVLTHRQNSRLRYVPNDIDSSRFSSLIFCLR</sequence>
<gene>
    <name evidence="1" type="ORF">BN9_004060</name>
</gene>
<dbReference type="Proteomes" id="UP000053237">
    <property type="component" value="Unassembled WGS sequence"/>
</dbReference>
<dbReference type="EMBL" id="CAIX01000002">
    <property type="protein sequence ID" value="CCI39623.1"/>
    <property type="molecule type" value="Genomic_DNA"/>
</dbReference>